<evidence type="ECO:0000313" key="9">
    <source>
        <dbReference type="Proteomes" id="UP001523392"/>
    </source>
</evidence>
<keyword evidence="2" id="KW-1003">Cell membrane</keyword>
<keyword evidence="4 6" id="KW-1133">Transmembrane helix</keyword>
<comment type="subcellular location">
    <subcellularLocation>
        <location evidence="1">Cell membrane</location>
        <topology evidence="1">Multi-pass membrane protein</topology>
    </subcellularLocation>
</comment>
<dbReference type="InterPro" id="IPR008457">
    <property type="entry name" value="Cu-R_CopD_dom"/>
</dbReference>
<evidence type="ECO:0000256" key="5">
    <source>
        <dbReference type="ARBA" id="ARBA00023136"/>
    </source>
</evidence>
<dbReference type="Pfam" id="PF05425">
    <property type="entry name" value="CopD"/>
    <property type="match status" value="1"/>
</dbReference>
<protein>
    <submittedName>
        <fullName evidence="8">CopD family protein</fullName>
    </submittedName>
</protein>
<comment type="caution">
    <text evidence="8">The sequence shown here is derived from an EMBL/GenBank/DDBJ whole genome shotgun (WGS) entry which is preliminary data.</text>
</comment>
<evidence type="ECO:0000313" key="8">
    <source>
        <dbReference type="EMBL" id="MCO6416191.1"/>
    </source>
</evidence>
<evidence type="ECO:0000256" key="3">
    <source>
        <dbReference type="ARBA" id="ARBA00022692"/>
    </source>
</evidence>
<feature type="transmembrane region" description="Helical" evidence="6">
    <location>
        <begin position="152"/>
        <end position="171"/>
    </location>
</feature>
<feature type="transmembrane region" description="Helical" evidence="6">
    <location>
        <begin position="94"/>
        <end position="114"/>
    </location>
</feature>
<feature type="domain" description="Copper resistance protein D" evidence="7">
    <location>
        <begin position="187"/>
        <end position="285"/>
    </location>
</feature>
<keyword evidence="9" id="KW-1185">Reference proteome</keyword>
<dbReference type="InterPro" id="IPR032694">
    <property type="entry name" value="CopC/D"/>
</dbReference>
<gene>
    <name evidence="8" type="ORF">JYK14_08420</name>
</gene>
<evidence type="ECO:0000256" key="1">
    <source>
        <dbReference type="ARBA" id="ARBA00004651"/>
    </source>
</evidence>
<feature type="transmembrane region" description="Helical" evidence="6">
    <location>
        <begin position="55"/>
        <end position="74"/>
    </location>
</feature>
<evidence type="ECO:0000259" key="7">
    <source>
        <dbReference type="Pfam" id="PF05425"/>
    </source>
</evidence>
<keyword evidence="5 6" id="KW-0472">Membrane</keyword>
<feature type="transmembrane region" description="Helical" evidence="6">
    <location>
        <begin position="22"/>
        <end position="43"/>
    </location>
</feature>
<dbReference type="Proteomes" id="UP001523392">
    <property type="component" value="Unassembled WGS sequence"/>
</dbReference>
<feature type="transmembrane region" description="Helical" evidence="6">
    <location>
        <begin position="121"/>
        <end position="140"/>
    </location>
</feature>
<evidence type="ECO:0000256" key="6">
    <source>
        <dbReference type="SAM" id="Phobius"/>
    </source>
</evidence>
<dbReference type="PANTHER" id="PTHR34820:SF4">
    <property type="entry name" value="INNER MEMBRANE PROTEIN YEBZ"/>
    <property type="match status" value="1"/>
</dbReference>
<dbReference type="PANTHER" id="PTHR34820">
    <property type="entry name" value="INNER MEMBRANE PROTEIN YEBZ"/>
    <property type="match status" value="1"/>
</dbReference>
<dbReference type="EMBL" id="JAFIRR010000050">
    <property type="protein sequence ID" value="MCO6416191.1"/>
    <property type="molecule type" value="Genomic_DNA"/>
</dbReference>
<evidence type="ECO:0000256" key="2">
    <source>
        <dbReference type="ARBA" id="ARBA00022475"/>
    </source>
</evidence>
<feature type="transmembrane region" description="Helical" evidence="6">
    <location>
        <begin position="225"/>
        <end position="246"/>
    </location>
</feature>
<keyword evidence="3 6" id="KW-0812">Transmembrane</keyword>
<dbReference type="RefSeq" id="WP_252952801.1">
    <property type="nucleotide sequence ID" value="NZ_JAFIRR010000050.1"/>
</dbReference>
<accession>A0ABT1D2P9</accession>
<proteinExistence type="predicted"/>
<organism evidence="8 9">
    <name type="scientific">Siccirubricoccus soli</name>
    <dbReference type="NCBI Taxonomy" id="2899147"/>
    <lineage>
        <taxon>Bacteria</taxon>
        <taxon>Pseudomonadati</taxon>
        <taxon>Pseudomonadota</taxon>
        <taxon>Alphaproteobacteria</taxon>
        <taxon>Acetobacterales</taxon>
        <taxon>Roseomonadaceae</taxon>
        <taxon>Siccirubricoccus</taxon>
    </lineage>
</organism>
<reference evidence="8 9" key="1">
    <citation type="submission" date="2021-12" db="EMBL/GenBank/DDBJ databases">
        <title>Siccirubricoccus leaddurans sp. nov., a high concentration Zn2+ tolerance bacterium.</title>
        <authorList>
            <person name="Cao Y."/>
        </authorList>
    </citation>
    <scope>NUCLEOTIDE SEQUENCE [LARGE SCALE GENOMIC DNA]</scope>
    <source>
        <strain evidence="8 9">KC 17139</strain>
    </source>
</reference>
<feature type="transmembrane region" description="Helical" evidence="6">
    <location>
        <begin position="192"/>
        <end position="213"/>
    </location>
</feature>
<evidence type="ECO:0000256" key="4">
    <source>
        <dbReference type="ARBA" id="ARBA00022989"/>
    </source>
</evidence>
<name>A0ABT1D2P9_9PROT</name>
<sequence>MILSLLRTGDVGWDGVAVVLRAAYYTGSLGGAGLAFFALLFGARGEVDSARLRRWTAGAALLGLAAGVGVLTAQVAELTGGESFLDAEAWGVVLASRAGTSYGLGAIGLLLLLIASLAQGLCWTAAAAAGGVLACASYAFLGHTTSLTPRPLLASLLLVHLLVAAFWIGSLPPLAWAARRPGPGAAQLVEDWARVAALAVPVLVTAGLLLAWWSLGGVRQLFGSWYGLALLVKVSLVAVMLAFAAWPRFRLPPALAACAPGAGARLARSVEVEAVVALLVLYAAAEMVSTSSEGMQGMH</sequence>